<feature type="non-terminal residue" evidence="1">
    <location>
        <position position="196"/>
    </location>
</feature>
<name>A0A382E2M2_9ZZZZ</name>
<accession>A0A382E2M2</accession>
<proteinExistence type="predicted"/>
<gene>
    <name evidence="1" type="ORF">METZ01_LOCUS197814</name>
</gene>
<dbReference type="AlphaFoldDB" id="A0A382E2M2"/>
<sequence>MEIGNINLREQAEIKATYDRLRGTARTLTDLMQTRIRIENRFYADLHARLGDESPGRSTGEFKHLCVSNYRDKVTDEDGRPVVDEDGFLVDSPEEGSYELLVKAEKFAGNQLDSQLLDTVGPHMQAFLDQPGIGERTIARLFGEIGHPILAFPSHWEEGAEGEDKKVLVSDDPFMRRVSDLWSYCGHGDPARKRVK</sequence>
<reference evidence="1" key="1">
    <citation type="submission" date="2018-05" db="EMBL/GenBank/DDBJ databases">
        <authorList>
            <person name="Lanie J.A."/>
            <person name="Ng W.-L."/>
            <person name="Kazmierczak K.M."/>
            <person name="Andrzejewski T.M."/>
            <person name="Davidsen T.M."/>
            <person name="Wayne K.J."/>
            <person name="Tettelin H."/>
            <person name="Glass J.I."/>
            <person name="Rusch D."/>
            <person name="Podicherti R."/>
            <person name="Tsui H.-C.T."/>
            <person name="Winkler M.E."/>
        </authorList>
    </citation>
    <scope>NUCLEOTIDE SEQUENCE</scope>
</reference>
<organism evidence="1">
    <name type="scientific">marine metagenome</name>
    <dbReference type="NCBI Taxonomy" id="408172"/>
    <lineage>
        <taxon>unclassified sequences</taxon>
        <taxon>metagenomes</taxon>
        <taxon>ecological metagenomes</taxon>
    </lineage>
</organism>
<protein>
    <submittedName>
        <fullName evidence="1">Uncharacterized protein</fullName>
    </submittedName>
</protein>
<dbReference type="EMBL" id="UINC01042386">
    <property type="protein sequence ID" value="SVB44960.1"/>
    <property type="molecule type" value="Genomic_DNA"/>
</dbReference>
<evidence type="ECO:0000313" key="1">
    <source>
        <dbReference type="EMBL" id="SVB44960.1"/>
    </source>
</evidence>